<dbReference type="AlphaFoldDB" id="A0A382E661"/>
<evidence type="ECO:0000313" key="1">
    <source>
        <dbReference type="EMBL" id="SVB46276.1"/>
    </source>
</evidence>
<accession>A0A382E661</accession>
<evidence type="ECO:0008006" key="2">
    <source>
        <dbReference type="Google" id="ProtNLM"/>
    </source>
</evidence>
<feature type="non-terminal residue" evidence="1">
    <location>
        <position position="1"/>
    </location>
</feature>
<dbReference type="InterPro" id="IPR043129">
    <property type="entry name" value="ATPase_NBD"/>
</dbReference>
<proteinExistence type="predicted"/>
<dbReference type="SUPFAM" id="SSF53067">
    <property type="entry name" value="Actin-like ATPase domain"/>
    <property type="match status" value="1"/>
</dbReference>
<organism evidence="1">
    <name type="scientific">marine metagenome</name>
    <dbReference type="NCBI Taxonomy" id="408172"/>
    <lineage>
        <taxon>unclassified sequences</taxon>
        <taxon>metagenomes</taxon>
        <taxon>ecological metagenomes</taxon>
    </lineage>
</organism>
<dbReference type="EMBL" id="UINC01042950">
    <property type="protein sequence ID" value="SVB46276.1"/>
    <property type="molecule type" value="Genomic_DNA"/>
</dbReference>
<name>A0A382E661_9ZZZZ</name>
<feature type="non-terminal residue" evidence="1">
    <location>
        <position position="36"/>
    </location>
</feature>
<sequence length="36" mass="3626">VSNSQIIVGLEIGTSKVCVAVGEVSENQVVNIIGLG</sequence>
<gene>
    <name evidence="1" type="ORF">METZ01_LOCUS199130</name>
</gene>
<reference evidence="1" key="1">
    <citation type="submission" date="2018-05" db="EMBL/GenBank/DDBJ databases">
        <authorList>
            <person name="Lanie J.A."/>
            <person name="Ng W.-L."/>
            <person name="Kazmierczak K.M."/>
            <person name="Andrzejewski T.M."/>
            <person name="Davidsen T.M."/>
            <person name="Wayne K.J."/>
            <person name="Tettelin H."/>
            <person name="Glass J.I."/>
            <person name="Rusch D."/>
            <person name="Podicherti R."/>
            <person name="Tsui H.-C.T."/>
            <person name="Winkler M.E."/>
        </authorList>
    </citation>
    <scope>NUCLEOTIDE SEQUENCE</scope>
</reference>
<protein>
    <recommendedName>
        <fullName evidence="2">SHS2 domain-containing protein</fullName>
    </recommendedName>
</protein>